<dbReference type="FunFam" id="1.10.3720.10:FF:000012">
    <property type="entry name" value="Histidine ABC transporter permease HisM"/>
    <property type="match status" value="1"/>
</dbReference>
<evidence type="ECO:0000256" key="4">
    <source>
        <dbReference type="ARBA" id="ARBA00022475"/>
    </source>
</evidence>
<comment type="similarity">
    <text evidence="2">Belongs to the binding-protein-dependent transport system permease family. HisMQ subfamily.</text>
</comment>
<keyword evidence="9 12" id="KW-0472">Membrane</keyword>
<dbReference type="Proteomes" id="UP000184159">
    <property type="component" value="Unassembled WGS sequence"/>
</dbReference>
<dbReference type="RefSeq" id="WP_072954406.1">
    <property type="nucleotide sequence ID" value="NZ_FQUH01000001.1"/>
</dbReference>
<evidence type="ECO:0000256" key="11">
    <source>
        <dbReference type="ARBA" id="ARBA00046835"/>
    </source>
</evidence>
<accession>A0A1M4SX34</accession>
<keyword evidence="3 12" id="KW-0813">Transport</keyword>
<keyword evidence="15" id="KW-1185">Reference proteome</keyword>
<keyword evidence="8 12" id="KW-1133">Transmembrane helix</keyword>
<name>A0A1M4SX34_VIBGA</name>
<evidence type="ECO:0000256" key="2">
    <source>
        <dbReference type="ARBA" id="ARBA00010072"/>
    </source>
</evidence>
<keyword evidence="7" id="KW-0029">Amino-acid transport</keyword>
<feature type="transmembrane region" description="Helical" evidence="12">
    <location>
        <begin position="100"/>
        <end position="118"/>
    </location>
</feature>
<dbReference type="EMBL" id="FQUH01000001">
    <property type="protein sequence ID" value="SHE36772.1"/>
    <property type="molecule type" value="Genomic_DNA"/>
</dbReference>
<dbReference type="PANTHER" id="PTHR30450:SF5">
    <property type="entry name" value="HISTIDINE TRANSPORT SYSTEM PERMEASE PROTEIN HISM"/>
    <property type="match status" value="1"/>
</dbReference>
<comment type="subunit">
    <text evidence="11">The HisPMQJ complex is composed of two ATP-binding proteins (HisP), two transmembrane proteins (HisM and HisQ) and a solute-binding protein (HisJ). The HisPMQ-ArgT complex is composed of two ATP-binding proteins (HisP), two transmembrane proteins (HisM and HisQ) and a solute-binding protein (ArgT).</text>
</comment>
<gene>
    <name evidence="14" type="ORF">SAMN02745781_00181</name>
</gene>
<dbReference type="PROSITE" id="PS50928">
    <property type="entry name" value="ABC_TM1"/>
    <property type="match status" value="1"/>
</dbReference>
<evidence type="ECO:0000259" key="13">
    <source>
        <dbReference type="PROSITE" id="PS50928"/>
    </source>
</evidence>
<evidence type="ECO:0000256" key="7">
    <source>
        <dbReference type="ARBA" id="ARBA00022970"/>
    </source>
</evidence>
<dbReference type="InterPro" id="IPR000515">
    <property type="entry name" value="MetI-like"/>
</dbReference>
<dbReference type="Pfam" id="PF00528">
    <property type="entry name" value="BPD_transp_1"/>
    <property type="match status" value="1"/>
</dbReference>
<dbReference type="NCBIfam" id="TIGR01726">
    <property type="entry name" value="HEQRo_perm_3TM"/>
    <property type="match status" value="1"/>
</dbReference>
<keyword evidence="5" id="KW-0997">Cell inner membrane</keyword>
<dbReference type="GO" id="GO:0043190">
    <property type="term" value="C:ATP-binding cassette (ABC) transporter complex"/>
    <property type="evidence" value="ECO:0007669"/>
    <property type="project" value="InterPro"/>
</dbReference>
<feature type="domain" description="ABC transmembrane type-1" evidence="13">
    <location>
        <begin position="23"/>
        <end position="221"/>
    </location>
</feature>
<evidence type="ECO:0000256" key="9">
    <source>
        <dbReference type="ARBA" id="ARBA00023136"/>
    </source>
</evidence>
<evidence type="ECO:0000256" key="1">
    <source>
        <dbReference type="ARBA" id="ARBA00004429"/>
    </source>
</evidence>
<protein>
    <recommendedName>
        <fullName evidence="10">Histidine/lysine/arginine/ornithine transport system permease protein HisM</fullName>
    </recommendedName>
</protein>
<proteinExistence type="inferred from homology"/>
<evidence type="ECO:0000256" key="3">
    <source>
        <dbReference type="ARBA" id="ARBA00022448"/>
    </source>
</evidence>
<evidence type="ECO:0000256" key="8">
    <source>
        <dbReference type="ARBA" id="ARBA00022989"/>
    </source>
</evidence>
<dbReference type="InterPro" id="IPR035906">
    <property type="entry name" value="MetI-like_sf"/>
</dbReference>
<keyword evidence="6 12" id="KW-0812">Transmembrane</keyword>
<dbReference type="GO" id="GO:0022857">
    <property type="term" value="F:transmembrane transporter activity"/>
    <property type="evidence" value="ECO:0007669"/>
    <property type="project" value="InterPro"/>
</dbReference>
<evidence type="ECO:0000256" key="12">
    <source>
        <dbReference type="RuleBase" id="RU363032"/>
    </source>
</evidence>
<organism evidence="14 15">
    <name type="scientific">Vibrio gazogenes DSM 21264 = NBRC 103151</name>
    <dbReference type="NCBI Taxonomy" id="1123492"/>
    <lineage>
        <taxon>Bacteria</taxon>
        <taxon>Pseudomonadati</taxon>
        <taxon>Pseudomonadota</taxon>
        <taxon>Gammaproteobacteria</taxon>
        <taxon>Vibrionales</taxon>
        <taxon>Vibrionaceae</taxon>
        <taxon>Vibrio</taxon>
    </lineage>
</organism>
<dbReference type="SUPFAM" id="SSF161098">
    <property type="entry name" value="MetI-like"/>
    <property type="match status" value="1"/>
</dbReference>
<dbReference type="Gene3D" id="1.10.3720.10">
    <property type="entry name" value="MetI-like"/>
    <property type="match status" value="1"/>
</dbReference>
<dbReference type="AlphaFoldDB" id="A0A1M4SX34"/>
<evidence type="ECO:0000256" key="6">
    <source>
        <dbReference type="ARBA" id="ARBA00022692"/>
    </source>
</evidence>
<sequence length="239" mass="27391">MIEILERYGKAFLWSDGYHFTGVAVTLWLLVISVSLGFIVSIPLSLARVSNNRWLSLPVWLFSYLFRGTPLYVQLLIFYTGVYTLGFVRSTEFLNWFFRSGYNCTIFALFLNTCAYTLEIFAGAIRETNQGEIEAAKAYGFSRWKLYRCVVIPSALRRAIPAYSNEVIIMLHSTSLAFTATVPDILKIARDVNAATYKSFYAFGIAAILYLVISFLLVALFRRAEKKWLRHLYPIPVKH</sequence>
<dbReference type="InterPro" id="IPR010065">
    <property type="entry name" value="AA_ABC_transptr_permease_3TM"/>
</dbReference>
<evidence type="ECO:0000256" key="10">
    <source>
        <dbReference type="ARBA" id="ARBA00039779"/>
    </source>
</evidence>
<feature type="transmembrane region" description="Helical" evidence="12">
    <location>
        <begin position="64"/>
        <end position="88"/>
    </location>
</feature>
<evidence type="ECO:0000313" key="15">
    <source>
        <dbReference type="Proteomes" id="UP000184159"/>
    </source>
</evidence>
<dbReference type="CDD" id="cd06261">
    <property type="entry name" value="TM_PBP2"/>
    <property type="match status" value="1"/>
</dbReference>
<dbReference type="GO" id="GO:0006865">
    <property type="term" value="P:amino acid transport"/>
    <property type="evidence" value="ECO:0007669"/>
    <property type="project" value="UniProtKB-KW"/>
</dbReference>
<dbReference type="InterPro" id="IPR051322">
    <property type="entry name" value="AA_ABC_Transporter_Permease"/>
</dbReference>
<comment type="subcellular location">
    <subcellularLocation>
        <location evidence="1">Cell inner membrane</location>
        <topology evidence="1">Multi-pass membrane protein</topology>
    </subcellularLocation>
    <subcellularLocation>
        <location evidence="12">Cell membrane</location>
        <topology evidence="12">Multi-pass membrane protein</topology>
    </subcellularLocation>
</comment>
<dbReference type="PANTHER" id="PTHR30450">
    <property type="entry name" value="ABC TRANSPORTER PERMEASE"/>
    <property type="match status" value="1"/>
</dbReference>
<evidence type="ECO:0000313" key="14">
    <source>
        <dbReference type="EMBL" id="SHE36772.1"/>
    </source>
</evidence>
<feature type="transmembrane region" description="Helical" evidence="12">
    <location>
        <begin position="200"/>
        <end position="221"/>
    </location>
</feature>
<reference evidence="15" key="1">
    <citation type="submission" date="2016-11" db="EMBL/GenBank/DDBJ databases">
        <authorList>
            <person name="Varghese N."/>
            <person name="Submissions S."/>
        </authorList>
    </citation>
    <scope>NUCLEOTIDE SEQUENCE [LARGE SCALE GENOMIC DNA]</scope>
    <source>
        <strain evidence="15">DSM 21264</strain>
    </source>
</reference>
<keyword evidence="4" id="KW-1003">Cell membrane</keyword>
<dbReference type="NCBIfam" id="NF011651">
    <property type="entry name" value="PRK15069.1"/>
    <property type="match status" value="1"/>
</dbReference>
<evidence type="ECO:0000256" key="5">
    <source>
        <dbReference type="ARBA" id="ARBA00022519"/>
    </source>
</evidence>
<feature type="transmembrane region" description="Helical" evidence="12">
    <location>
        <begin position="20"/>
        <end position="44"/>
    </location>
</feature>